<proteinExistence type="predicted"/>
<dbReference type="Proteomes" id="UP001060215">
    <property type="component" value="Chromosome 15"/>
</dbReference>
<dbReference type="EMBL" id="CM045772">
    <property type="protein sequence ID" value="KAI7985305.1"/>
    <property type="molecule type" value="Genomic_DNA"/>
</dbReference>
<organism evidence="1 2">
    <name type="scientific">Camellia lanceoleosa</name>
    <dbReference type="NCBI Taxonomy" id="1840588"/>
    <lineage>
        <taxon>Eukaryota</taxon>
        <taxon>Viridiplantae</taxon>
        <taxon>Streptophyta</taxon>
        <taxon>Embryophyta</taxon>
        <taxon>Tracheophyta</taxon>
        <taxon>Spermatophyta</taxon>
        <taxon>Magnoliopsida</taxon>
        <taxon>eudicotyledons</taxon>
        <taxon>Gunneridae</taxon>
        <taxon>Pentapetalae</taxon>
        <taxon>asterids</taxon>
        <taxon>Ericales</taxon>
        <taxon>Theaceae</taxon>
        <taxon>Camellia</taxon>
    </lineage>
</organism>
<keyword evidence="2" id="KW-1185">Reference proteome</keyword>
<name>A0ACC0F9M1_9ERIC</name>
<reference evidence="1 2" key="1">
    <citation type="journal article" date="2022" name="Plant J.">
        <title>Chromosome-level genome of Camellia lanceoleosa provides a valuable resource for understanding genome evolution and self-incompatibility.</title>
        <authorList>
            <person name="Gong W."/>
            <person name="Xiao S."/>
            <person name="Wang L."/>
            <person name="Liao Z."/>
            <person name="Chang Y."/>
            <person name="Mo W."/>
            <person name="Hu G."/>
            <person name="Li W."/>
            <person name="Zhao G."/>
            <person name="Zhu H."/>
            <person name="Hu X."/>
            <person name="Ji K."/>
            <person name="Xiang X."/>
            <person name="Song Q."/>
            <person name="Yuan D."/>
            <person name="Jin S."/>
            <person name="Zhang L."/>
        </authorList>
    </citation>
    <scope>NUCLEOTIDE SEQUENCE [LARGE SCALE GENOMIC DNA]</scope>
    <source>
        <strain evidence="1">SQ_2022a</strain>
    </source>
</reference>
<protein>
    <submittedName>
        <fullName evidence="1">UPF0481 protein</fullName>
    </submittedName>
</protein>
<accession>A0ACC0F9M1</accession>
<evidence type="ECO:0000313" key="2">
    <source>
        <dbReference type="Proteomes" id="UP001060215"/>
    </source>
</evidence>
<gene>
    <name evidence="1" type="ORF">LOK49_LG14G01642</name>
</gene>
<sequence length="739" mass="85099">MDRKGVCKDLHSYSIYMDIHCKSGKPWKAVKLYKEMKKKGIELDVVAYNTVLHAMGRSEGVDFAIRLYREMMELGCEPNVVTYNTIIKLLCENERVREAYKVLDQMRVKGCAPNVITYHSIFGYLEKPREILKLFDGMMEHIILSLCAVSKMEETILSKKHMRQRPKLPLPKETSPKTIAMPSLQPTMSSTSTSNFDEHQWVIHMRRTLNEELEEDTDILVSIFNVPKNLLASDPDSYIPQQVALGPYHYWRPELYEMERYKLAAAKRTQKHLQTIKFQHLVDQLMKLESRIRACYHKYLDFNGETLAWMMAVDVSFLLEFLQIYAVKEGKVLTRVSSRMSHLVDIAGRKSAHNAILRDMVMLENQIPLFLLRKMLEFQLSSLELADAMLVAMLMGMSKELSPFKTMEDLPNVQVSESSHLLHFLYHVIVPKSEEQSEIIEVEEQIIEATEIKKMPSEKSSNARQLFDEGWKLLSKLNRGLVHLIKRVLFSGPVKVILRLPWTILSNLPGFKLLKQPVEYFFFSENKEDNPENENSSSNNASSRPPLVEEITIPSVTELSKAGVKFLPTNGSVVTIRFDVTTAKFYLPSVSLEVNTEVILRNLVAYEACNASGPLVFTRYTELMNGIIDTQEDVKLLRERGIILNHLKSDEEVAELWNGMSKSVRLTKVPFLDTVIEDVNKYYNGRWKIKLGKFMKLYVFGSWQFLTLLAAILLLLLMTLQAFCLVYSCARISHIKNIQ</sequence>
<comment type="caution">
    <text evidence="1">The sequence shown here is derived from an EMBL/GenBank/DDBJ whole genome shotgun (WGS) entry which is preliminary data.</text>
</comment>
<evidence type="ECO:0000313" key="1">
    <source>
        <dbReference type="EMBL" id="KAI7985305.1"/>
    </source>
</evidence>